<sequence>MDLWHHHSQSDQEGIMMENITYGKSWFLANRRFSEPWEESKARTAHEQRQVYAAAISDGNRIVCVVTGLMQGFIVSFLDSLKREFLVYQFNEKAPERLFLSMLTRREFDGETRRVKYGETYYFYPDGRINIESEDFDSGQRTREVTESADVSANWEAYPEFGDYRSLTRPERQVQIEHTPSLHLWALSDFSTECQNERASDQALQVIRFT</sequence>
<evidence type="ECO:0000313" key="2">
    <source>
        <dbReference type="Proteomes" id="UP000785679"/>
    </source>
</evidence>
<evidence type="ECO:0000313" key="1">
    <source>
        <dbReference type="EMBL" id="TNV71550.1"/>
    </source>
</evidence>
<reference evidence="1" key="1">
    <citation type="submission" date="2019-06" db="EMBL/GenBank/DDBJ databases">
        <authorList>
            <person name="Zheng W."/>
        </authorList>
    </citation>
    <scope>NUCLEOTIDE SEQUENCE</scope>
    <source>
        <strain evidence="1">QDHG01</strain>
    </source>
</reference>
<dbReference type="Proteomes" id="UP000785679">
    <property type="component" value="Unassembled WGS sequence"/>
</dbReference>
<dbReference type="EMBL" id="RRYP01029757">
    <property type="protein sequence ID" value="TNV71550.1"/>
    <property type="molecule type" value="Genomic_DNA"/>
</dbReference>
<gene>
    <name evidence="1" type="ORF">FGO68_gene8777</name>
</gene>
<accession>A0A8J8NBD5</accession>
<proteinExistence type="predicted"/>
<dbReference type="AlphaFoldDB" id="A0A8J8NBD5"/>
<comment type="caution">
    <text evidence="1">The sequence shown here is derived from an EMBL/GenBank/DDBJ whole genome shotgun (WGS) entry which is preliminary data.</text>
</comment>
<keyword evidence="2" id="KW-1185">Reference proteome</keyword>
<name>A0A8J8NBD5_HALGN</name>
<protein>
    <submittedName>
        <fullName evidence="1">Uncharacterized protein</fullName>
    </submittedName>
</protein>
<organism evidence="1 2">
    <name type="scientific">Halteria grandinella</name>
    <dbReference type="NCBI Taxonomy" id="5974"/>
    <lineage>
        <taxon>Eukaryota</taxon>
        <taxon>Sar</taxon>
        <taxon>Alveolata</taxon>
        <taxon>Ciliophora</taxon>
        <taxon>Intramacronucleata</taxon>
        <taxon>Spirotrichea</taxon>
        <taxon>Stichotrichia</taxon>
        <taxon>Sporadotrichida</taxon>
        <taxon>Halteriidae</taxon>
        <taxon>Halteria</taxon>
    </lineage>
</organism>